<protein>
    <submittedName>
        <fullName evidence="1">Uncharacterized protein</fullName>
    </submittedName>
</protein>
<evidence type="ECO:0000313" key="1">
    <source>
        <dbReference type="EMBL" id="RMX61837.1"/>
    </source>
</evidence>
<reference evidence="1 2" key="1">
    <citation type="submission" date="2008-01" db="EMBL/GenBank/DDBJ databases">
        <authorList>
            <person name="Wagner-Dobler I."/>
            <person name="Ferriera S."/>
            <person name="Johnson J."/>
            <person name="Kravitz S."/>
            <person name="Beeson K."/>
            <person name="Sutton G."/>
            <person name="Rogers Y.-H."/>
            <person name="Friedman R."/>
            <person name="Frazier M."/>
            <person name="Venter J.C."/>
        </authorList>
    </citation>
    <scope>NUCLEOTIDE SEQUENCE [LARGE SCALE GENOMIC DNA]</scope>
    <source>
        <strain evidence="2">DSM 17067 / NCIMB 14079 / DFL-11</strain>
    </source>
</reference>
<comment type="caution">
    <text evidence="1">The sequence shown here is derived from an EMBL/GenBank/DDBJ whole genome shotgun (WGS) entry which is preliminary data.</text>
</comment>
<organism evidence="1 2">
    <name type="scientific">Roseibium alexandrii (strain DSM 17067 / NCIMB 14079 / DFL-11)</name>
    <name type="common">Labrenzia alexandrii</name>
    <dbReference type="NCBI Taxonomy" id="244592"/>
    <lineage>
        <taxon>Bacteria</taxon>
        <taxon>Pseudomonadati</taxon>
        <taxon>Pseudomonadota</taxon>
        <taxon>Alphaproteobacteria</taxon>
        <taxon>Hyphomicrobiales</taxon>
        <taxon>Stappiaceae</taxon>
        <taxon>Roseibium</taxon>
    </lineage>
</organism>
<reference evidence="1 2" key="2">
    <citation type="submission" date="2013-04" db="EMBL/GenBank/DDBJ databases">
        <authorList>
            <person name="Fiebig A."/>
            <person name="Pradella S."/>
            <person name="Wagner-Doebler I."/>
        </authorList>
    </citation>
    <scope>NUCLEOTIDE SEQUENCE [LARGE SCALE GENOMIC DNA]</scope>
    <source>
        <strain evidence="2">DSM 17067 / NCIMB 14079 / DFL-11</strain>
    </source>
</reference>
<dbReference type="EMBL" id="ACCU02000003">
    <property type="protein sequence ID" value="RMX61837.1"/>
    <property type="molecule type" value="Genomic_DNA"/>
</dbReference>
<proteinExistence type="predicted"/>
<dbReference type="AlphaFoldDB" id="A0A5E8UWA5"/>
<gene>
    <name evidence="1" type="ORF">SADFL11_00035240</name>
</gene>
<name>A0A5E8UWA5_ROSAD</name>
<dbReference type="Proteomes" id="UP000004703">
    <property type="component" value="Chromosome"/>
</dbReference>
<accession>A0A5E8UWA5</accession>
<evidence type="ECO:0000313" key="2">
    <source>
        <dbReference type="Proteomes" id="UP000004703"/>
    </source>
</evidence>
<sequence length="65" mass="7527">MSPPLFKGKAPYISRSDTSEDYYINSISLKSMTLGLYENYRNTSFIDKIHILKSIFLQLLSAIEY</sequence>